<evidence type="ECO:0000259" key="2">
    <source>
        <dbReference type="Pfam" id="PF19803"/>
    </source>
</evidence>
<keyword evidence="4" id="KW-1185">Reference proteome</keyword>
<sequence length="195" mass="19570">MSTRLLRKRPSRIGPAVVVALILLLLAVGLGWASVAAFVSAGSVDAALTGTTGASGSGSGLGQLGATQWSSGVVIGSGMVLAILGLIALILGIAPGARRSTAVSTPVPEHIGDLEVAVPTAALSHIAAAAADGVDGVSGVKASSNAASTIVTFSTPVRDHEPIRAEVEAAVRERFDSISFDRKPTVKVQARRSQS</sequence>
<organism evidence="3 4">
    <name type="scientific">Brevibacterium spongiae</name>
    <dbReference type="NCBI Taxonomy" id="2909672"/>
    <lineage>
        <taxon>Bacteria</taxon>
        <taxon>Bacillati</taxon>
        <taxon>Actinomycetota</taxon>
        <taxon>Actinomycetes</taxon>
        <taxon>Micrococcales</taxon>
        <taxon>Brevibacteriaceae</taxon>
        <taxon>Brevibacterium</taxon>
    </lineage>
</organism>
<accession>A0ABY5SML3</accession>
<protein>
    <submittedName>
        <fullName evidence="3">DUF6286 domain-containing protein</fullName>
    </submittedName>
</protein>
<reference evidence="3" key="1">
    <citation type="submission" date="2022-03" db="EMBL/GenBank/DDBJ databases">
        <title>Brevibacterium spongiae sp. nov., isolated from marine sponge.</title>
        <authorList>
            <person name="Li Z."/>
            <person name="Zhang M."/>
        </authorList>
    </citation>
    <scope>NUCLEOTIDE SEQUENCE</scope>
    <source>
        <strain evidence="3">WHS-Z9</strain>
    </source>
</reference>
<evidence type="ECO:0000313" key="4">
    <source>
        <dbReference type="Proteomes" id="UP001064879"/>
    </source>
</evidence>
<evidence type="ECO:0000313" key="3">
    <source>
        <dbReference type="EMBL" id="UVI35807.1"/>
    </source>
</evidence>
<dbReference type="InterPro" id="IPR046253">
    <property type="entry name" value="DUF6286"/>
</dbReference>
<keyword evidence="1" id="KW-0812">Transmembrane</keyword>
<keyword evidence="1" id="KW-1133">Transmembrane helix</keyword>
<gene>
    <name evidence="3" type="ORF">L1F31_17085</name>
</gene>
<feature type="domain" description="DUF6286" evidence="2">
    <location>
        <begin position="83"/>
        <end position="191"/>
    </location>
</feature>
<feature type="transmembrane region" description="Helical" evidence="1">
    <location>
        <begin position="70"/>
        <end position="94"/>
    </location>
</feature>
<dbReference type="Proteomes" id="UP001064879">
    <property type="component" value="Chromosome"/>
</dbReference>
<dbReference type="Pfam" id="PF19803">
    <property type="entry name" value="DUF6286"/>
    <property type="match status" value="1"/>
</dbReference>
<dbReference type="EMBL" id="CP093443">
    <property type="protein sequence ID" value="UVI35807.1"/>
    <property type="molecule type" value="Genomic_DNA"/>
</dbReference>
<name>A0ABY5SML3_9MICO</name>
<dbReference type="RefSeq" id="WP_265418423.1">
    <property type="nucleotide sequence ID" value="NZ_CP093443.1"/>
</dbReference>
<proteinExistence type="predicted"/>
<keyword evidence="1" id="KW-0472">Membrane</keyword>
<evidence type="ECO:0000256" key="1">
    <source>
        <dbReference type="SAM" id="Phobius"/>
    </source>
</evidence>